<feature type="region of interest" description="Disordered" evidence="2">
    <location>
        <begin position="898"/>
        <end position="946"/>
    </location>
</feature>
<feature type="coiled-coil region" evidence="1">
    <location>
        <begin position="298"/>
        <end position="325"/>
    </location>
</feature>
<keyword evidence="4" id="KW-1185">Reference proteome</keyword>
<keyword evidence="1" id="KW-0175">Coiled coil</keyword>
<feature type="coiled-coil region" evidence="1">
    <location>
        <begin position="360"/>
        <end position="387"/>
    </location>
</feature>
<dbReference type="EMBL" id="CCKQ01004631">
    <property type="protein sequence ID" value="CDW75792.1"/>
    <property type="molecule type" value="Genomic_DNA"/>
</dbReference>
<evidence type="ECO:0000313" key="3">
    <source>
        <dbReference type="EMBL" id="CDW75792.1"/>
    </source>
</evidence>
<accession>A0A078A1T2</accession>
<sequence>MTNPSVTSLTANQNRKINNLYNAKYNPKKPKNQQEPNSQLYNNQQNKIQRSGLALISSTGGNSFLKMNNMMTSNSNYSNNLIQSNLSNNMDHSTSQISNLRKSPTASHQMTKEQFQSAMSRKPSYGNLGHHQQSNNINSRTQRAYINRPSSGRPNNHNRTQNHQQIQQPQSAEKFKTHLKNPMIQSMEQISVNLHSSNASMSSTHRSGTGGKYKSGGMGSSSTMGNSQKLKMLKIISQQQNSVNFSKTLKSYQGETLSNNGLAIGNNLKDDPAISEEEFYQKEEQLSIIHKELKNRSIEILTDQLMLKDKEIATLKKQLDLMRNQLFTQTNVTQQSDYVIPQQQSNNHYYYNNSGSGFLVNNHNLNGNQLRNQLHIYEQQIEEERKSTYQNNQGDDLSFDGSSLHEIQQKEDPYLHIGKKTLQRAGGKQLGSQQNIPLKGLVRCGSSQLNNKLGKMKSTADLFGGIRQKMKDGETIQDFIMKQQVLDAPNLEDVIKESMIENSQSQSIIQAQMMDDDIQQSIQLRSNKQNQVGPFNEKSLSLNGDDEQSSKILDQLFTNRETKFDVDELERLVNFSQNIEGQVKHTTDASQRPSNIQRQAQKFEYIQRNLQTNAKLNEQSSIYEQSPKNTDFSPIMNLQSHNSSQHGFMLFEGQNRLLYEQEMFNDSPYNDERNQESQQVIMRNEDSFTSKQTNEYLRDLLLKHQISDSNMKMKERFSHAYGTSSKQAHGSSNKKGIGHVQYLDESPSLTSRRSGSNDTARLSFSKEDKAFNINPMLTQSSQDKRQIASPQNLLILQTQSLNSIGDLLKEASSPSNGQKFQSNQQNIIANNQLRKQNKEPMNYIEGNTQQSINMTQYEQINTIKNLNLVTKKSIEFSSPPSANMTKGGFKINNIPKVQQTRQIQQQYGSQSSASPIKETMSTNAASIPKQSMSRQKSNAKIGNHTGAGMALENQGRKLINHINKLNNVSKGSNAK</sequence>
<feature type="compositionally biased region" description="Gly residues" evidence="2">
    <location>
        <begin position="208"/>
        <end position="219"/>
    </location>
</feature>
<feature type="compositionally biased region" description="Polar residues" evidence="2">
    <location>
        <begin position="90"/>
        <end position="119"/>
    </location>
</feature>
<dbReference type="AlphaFoldDB" id="A0A078A1T2"/>
<feature type="compositionally biased region" description="Polar residues" evidence="2">
    <location>
        <begin position="196"/>
        <end position="206"/>
    </location>
</feature>
<feature type="region of interest" description="Disordered" evidence="2">
    <location>
        <begin position="82"/>
        <end position="174"/>
    </location>
</feature>
<dbReference type="Proteomes" id="UP000039865">
    <property type="component" value="Unassembled WGS sequence"/>
</dbReference>
<name>A0A078A1T2_STYLE</name>
<evidence type="ECO:0000256" key="1">
    <source>
        <dbReference type="SAM" id="Coils"/>
    </source>
</evidence>
<gene>
    <name evidence="3" type="primary">Contig14701.g15660</name>
    <name evidence="3" type="ORF">STYLEM_4787</name>
</gene>
<protein>
    <submittedName>
        <fullName evidence="3">Uncharacterized protein</fullName>
    </submittedName>
</protein>
<proteinExistence type="predicted"/>
<dbReference type="InParanoid" id="A0A078A1T2"/>
<reference evidence="3 4" key="1">
    <citation type="submission" date="2014-06" db="EMBL/GenBank/DDBJ databases">
        <authorList>
            <person name="Swart Estienne"/>
        </authorList>
    </citation>
    <scope>NUCLEOTIDE SEQUENCE [LARGE SCALE GENOMIC DNA]</scope>
    <source>
        <strain evidence="3 4">130c</strain>
    </source>
</reference>
<evidence type="ECO:0000313" key="4">
    <source>
        <dbReference type="Proteomes" id="UP000039865"/>
    </source>
</evidence>
<feature type="region of interest" description="Disordered" evidence="2">
    <location>
        <begin position="196"/>
        <end position="225"/>
    </location>
</feature>
<feature type="compositionally biased region" description="Polar residues" evidence="2">
    <location>
        <begin position="130"/>
        <end position="171"/>
    </location>
</feature>
<feature type="compositionally biased region" description="Polar residues" evidence="2">
    <location>
        <begin position="898"/>
        <end position="940"/>
    </location>
</feature>
<evidence type="ECO:0000256" key="2">
    <source>
        <dbReference type="SAM" id="MobiDB-lite"/>
    </source>
</evidence>
<organism evidence="3 4">
    <name type="scientific">Stylonychia lemnae</name>
    <name type="common">Ciliate</name>
    <dbReference type="NCBI Taxonomy" id="5949"/>
    <lineage>
        <taxon>Eukaryota</taxon>
        <taxon>Sar</taxon>
        <taxon>Alveolata</taxon>
        <taxon>Ciliophora</taxon>
        <taxon>Intramacronucleata</taxon>
        <taxon>Spirotrichea</taxon>
        <taxon>Stichotrichia</taxon>
        <taxon>Sporadotrichida</taxon>
        <taxon>Oxytrichidae</taxon>
        <taxon>Stylonychinae</taxon>
        <taxon>Stylonychia</taxon>
    </lineage>
</organism>